<reference evidence="3" key="2">
    <citation type="journal article" date="2021" name="PeerJ">
        <title>Extensive microbial diversity within the chicken gut microbiome revealed by metagenomics and culture.</title>
        <authorList>
            <person name="Gilroy R."/>
            <person name="Ravi A."/>
            <person name="Getino M."/>
            <person name="Pursley I."/>
            <person name="Horton D.L."/>
            <person name="Alikhan N.F."/>
            <person name="Baker D."/>
            <person name="Gharbi K."/>
            <person name="Hall N."/>
            <person name="Watson M."/>
            <person name="Adriaenssens E.M."/>
            <person name="Foster-Nyarko E."/>
            <person name="Jarju S."/>
            <person name="Secka A."/>
            <person name="Antonio M."/>
            <person name="Oren A."/>
            <person name="Chaudhuri R.R."/>
            <person name="La Ragione R."/>
            <person name="Hildebrand F."/>
            <person name="Pallen M.J."/>
        </authorList>
    </citation>
    <scope>NUCLEOTIDE SEQUENCE</scope>
    <source>
        <strain evidence="3">CHK176-6737</strain>
    </source>
</reference>
<evidence type="ECO:0000259" key="1">
    <source>
        <dbReference type="PROSITE" id="PS50980"/>
    </source>
</evidence>
<evidence type="ECO:0000313" key="3">
    <source>
        <dbReference type="EMBL" id="HIU69159.1"/>
    </source>
</evidence>
<feature type="domain" description="CoA carboxyltransferase N-terminal" evidence="1">
    <location>
        <begin position="1"/>
        <end position="134"/>
    </location>
</feature>
<dbReference type="Gene3D" id="3.90.226.10">
    <property type="entry name" value="2-enoyl-CoA Hydratase, Chain A, domain 1"/>
    <property type="match status" value="2"/>
</dbReference>
<dbReference type="GO" id="GO:0016740">
    <property type="term" value="F:transferase activity"/>
    <property type="evidence" value="ECO:0007669"/>
    <property type="project" value="UniProtKB-KW"/>
</dbReference>
<sequence>MANLSEKSAALQRLELLFDDADFTRIDAFAKSSDGSVEVAAGFGTVNGAAVYAFSQDIASDGGAVSKAQCATIQKIYGLAQKTGCPVVGIYDSNGMKVSQGIEALAAYGDVLKASTSVSGVVPQISLILGPCLGTSSLVAQAADVVVAVKDAECYLGAPSETTAQDNFANGTFDVLCDTEAQAIDTVRQIVSLLPSNNLAPLPVFDFSESGAAPSAGMPVLDTITAAADAGSVIELKAGFAENKVVTALATVMGSTVGFVGYGAEALCPCACEKAAAFVRLCDAYSIPVVSLVDTQGFKKGETAEQKGIVKKATALACTYAGATTPKITLVTGQAVGAAYIALAGRGSNADLAFAWNGAVLSALDPDAAVAFLYNDRLAAGEDRSKLVEEYKSTEASAMHAAESGCLDDVFDPADTRVKLCAALDVLSGKREATIARKHSVK</sequence>
<dbReference type="InterPro" id="IPR051047">
    <property type="entry name" value="AccD/PCCB"/>
</dbReference>
<dbReference type="InterPro" id="IPR034733">
    <property type="entry name" value="AcCoA_carboxyl_beta"/>
</dbReference>
<comment type="caution">
    <text evidence="3">The sequence shown here is derived from an EMBL/GenBank/DDBJ whole genome shotgun (WGS) entry which is preliminary data.</text>
</comment>
<dbReference type="InterPro" id="IPR011762">
    <property type="entry name" value="COA_CT_N"/>
</dbReference>
<protein>
    <submittedName>
        <fullName evidence="3">Carboxyl transferase</fullName>
    </submittedName>
</protein>
<dbReference type="GO" id="GO:0009317">
    <property type="term" value="C:acetyl-CoA carboxylase complex"/>
    <property type="evidence" value="ECO:0007669"/>
    <property type="project" value="TreeGrafter"/>
</dbReference>
<dbReference type="GO" id="GO:0004658">
    <property type="term" value="F:propionyl-CoA carboxylase activity"/>
    <property type="evidence" value="ECO:0007669"/>
    <property type="project" value="TreeGrafter"/>
</dbReference>
<dbReference type="Proteomes" id="UP000824125">
    <property type="component" value="Unassembled WGS sequence"/>
</dbReference>
<organism evidence="3 4">
    <name type="scientific">Candidatus Scybalenecus merdavium</name>
    <dbReference type="NCBI Taxonomy" id="2840939"/>
    <lineage>
        <taxon>Bacteria</taxon>
        <taxon>Bacillati</taxon>
        <taxon>Bacillota</taxon>
        <taxon>Clostridia</taxon>
        <taxon>Eubacteriales</taxon>
        <taxon>Oscillospiraceae</taxon>
        <taxon>Oscillospiraceae incertae sedis</taxon>
        <taxon>Candidatus Scybalenecus</taxon>
    </lineage>
</organism>
<dbReference type="EMBL" id="DVNM01000022">
    <property type="protein sequence ID" value="HIU69159.1"/>
    <property type="molecule type" value="Genomic_DNA"/>
</dbReference>
<dbReference type="InterPro" id="IPR029045">
    <property type="entry name" value="ClpP/crotonase-like_dom_sf"/>
</dbReference>
<reference evidence="3" key="1">
    <citation type="submission" date="2020-10" db="EMBL/GenBank/DDBJ databases">
        <authorList>
            <person name="Gilroy R."/>
        </authorList>
    </citation>
    <scope>NUCLEOTIDE SEQUENCE</scope>
    <source>
        <strain evidence="3">CHK176-6737</strain>
    </source>
</reference>
<dbReference type="PANTHER" id="PTHR43842">
    <property type="entry name" value="PROPIONYL-COA CARBOXYLASE BETA CHAIN"/>
    <property type="match status" value="1"/>
</dbReference>
<gene>
    <name evidence="3" type="ORF">IAD23_04300</name>
</gene>
<dbReference type="PROSITE" id="PS50980">
    <property type="entry name" value="COA_CT_NTER"/>
    <property type="match status" value="1"/>
</dbReference>
<evidence type="ECO:0000259" key="2">
    <source>
        <dbReference type="PROSITE" id="PS50989"/>
    </source>
</evidence>
<dbReference type="Pfam" id="PF01039">
    <property type="entry name" value="Carboxyl_trans"/>
    <property type="match status" value="1"/>
</dbReference>
<dbReference type="PANTHER" id="PTHR43842:SF2">
    <property type="entry name" value="PROPIONYL-COA CARBOXYLASE BETA CHAIN, MITOCHONDRIAL"/>
    <property type="match status" value="1"/>
</dbReference>
<dbReference type="AlphaFoldDB" id="A0A9D1MUH8"/>
<evidence type="ECO:0000313" key="4">
    <source>
        <dbReference type="Proteomes" id="UP000824125"/>
    </source>
</evidence>
<accession>A0A9D1MUH8</accession>
<keyword evidence="3" id="KW-0808">Transferase</keyword>
<feature type="domain" description="CoA carboxyltransferase C-terminal" evidence="2">
    <location>
        <begin position="183"/>
        <end position="442"/>
    </location>
</feature>
<dbReference type="PROSITE" id="PS50989">
    <property type="entry name" value="COA_CT_CTER"/>
    <property type="match status" value="1"/>
</dbReference>
<dbReference type="SUPFAM" id="SSF52096">
    <property type="entry name" value="ClpP/crotonase"/>
    <property type="match status" value="2"/>
</dbReference>
<name>A0A9D1MUH8_9FIRM</name>
<proteinExistence type="predicted"/>
<dbReference type="InterPro" id="IPR011763">
    <property type="entry name" value="COA_CT_C"/>
</dbReference>